<name>A0A2M7RRV7_9BACT</name>
<dbReference type="EMBL" id="PFMK01000030">
    <property type="protein sequence ID" value="PIZ03051.1"/>
    <property type="molecule type" value="Genomic_DNA"/>
</dbReference>
<dbReference type="GO" id="GO:0016763">
    <property type="term" value="F:pentosyltransferase activity"/>
    <property type="evidence" value="ECO:0007669"/>
    <property type="project" value="TreeGrafter"/>
</dbReference>
<evidence type="ECO:0000256" key="8">
    <source>
        <dbReference type="SAM" id="Phobius"/>
    </source>
</evidence>
<keyword evidence="7 8" id="KW-0472">Membrane</keyword>
<evidence type="ECO:0000313" key="11">
    <source>
        <dbReference type="Proteomes" id="UP000231069"/>
    </source>
</evidence>
<feature type="transmembrane region" description="Helical" evidence="8">
    <location>
        <begin position="146"/>
        <end position="164"/>
    </location>
</feature>
<evidence type="ECO:0000256" key="2">
    <source>
        <dbReference type="ARBA" id="ARBA00022475"/>
    </source>
</evidence>
<protein>
    <recommendedName>
        <fullName evidence="9">ArnT-like N-terminal domain-containing protein</fullName>
    </recommendedName>
</protein>
<dbReference type="GO" id="GO:0000030">
    <property type="term" value="F:mannosyltransferase activity"/>
    <property type="evidence" value="ECO:0007669"/>
    <property type="project" value="InterPro"/>
</dbReference>
<feature type="transmembrane region" description="Helical" evidence="8">
    <location>
        <begin position="339"/>
        <end position="356"/>
    </location>
</feature>
<keyword evidence="3" id="KW-0328">Glycosyltransferase</keyword>
<gene>
    <name evidence="10" type="ORF">COY59_01535</name>
</gene>
<comment type="subcellular location">
    <subcellularLocation>
        <location evidence="1">Cell membrane</location>
        <topology evidence="1">Multi-pass membrane protein</topology>
    </subcellularLocation>
</comment>
<dbReference type="AlphaFoldDB" id="A0A2M7RRV7"/>
<evidence type="ECO:0000256" key="1">
    <source>
        <dbReference type="ARBA" id="ARBA00004651"/>
    </source>
</evidence>
<feature type="domain" description="ArnT-like N-terminal" evidence="9">
    <location>
        <begin position="17"/>
        <end position="167"/>
    </location>
</feature>
<dbReference type="GO" id="GO:0006493">
    <property type="term" value="P:protein O-linked glycosylation"/>
    <property type="evidence" value="ECO:0007669"/>
    <property type="project" value="InterPro"/>
</dbReference>
<comment type="caution">
    <text evidence="10">The sequence shown here is derived from an EMBL/GenBank/DDBJ whole genome shotgun (WGS) entry which is preliminary data.</text>
</comment>
<keyword evidence="5 8" id="KW-0812">Transmembrane</keyword>
<feature type="transmembrane region" description="Helical" evidence="8">
    <location>
        <begin position="395"/>
        <end position="415"/>
    </location>
</feature>
<feature type="transmembrane region" description="Helical" evidence="8">
    <location>
        <begin position="171"/>
        <end position="187"/>
    </location>
</feature>
<dbReference type="PANTHER" id="PTHR33908:SF3">
    <property type="entry name" value="UNDECAPRENYL PHOSPHATE-ALPHA-4-AMINO-4-DEOXY-L-ARABINOSE ARABINOSYL TRANSFERASE"/>
    <property type="match status" value="1"/>
</dbReference>
<dbReference type="GO" id="GO:0009103">
    <property type="term" value="P:lipopolysaccharide biosynthetic process"/>
    <property type="evidence" value="ECO:0007669"/>
    <property type="project" value="UniProtKB-ARBA"/>
</dbReference>
<dbReference type="InterPro" id="IPR003342">
    <property type="entry name" value="ArnT-like_N"/>
</dbReference>
<evidence type="ECO:0000259" key="9">
    <source>
        <dbReference type="Pfam" id="PF02366"/>
    </source>
</evidence>
<evidence type="ECO:0000313" key="10">
    <source>
        <dbReference type="EMBL" id="PIZ03051.1"/>
    </source>
</evidence>
<keyword evidence="6 8" id="KW-1133">Transmembrane helix</keyword>
<feature type="transmembrane region" description="Helical" evidence="8">
    <location>
        <begin position="97"/>
        <end position="117"/>
    </location>
</feature>
<feature type="transmembrane region" description="Helical" evidence="8">
    <location>
        <begin position="362"/>
        <end position="383"/>
    </location>
</feature>
<dbReference type="InterPro" id="IPR050297">
    <property type="entry name" value="LipidA_mod_glycosyltrf_83"/>
</dbReference>
<proteinExistence type="predicted"/>
<organism evidence="10 11">
    <name type="scientific">Candidatus Gottesmanbacteria bacterium CG_4_10_14_0_8_um_filter_37_24</name>
    <dbReference type="NCBI Taxonomy" id="1974574"/>
    <lineage>
        <taxon>Bacteria</taxon>
        <taxon>Candidatus Gottesmaniibacteriota</taxon>
    </lineage>
</organism>
<feature type="transmembrane region" description="Helical" evidence="8">
    <location>
        <begin position="124"/>
        <end position="140"/>
    </location>
</feature>
<dbReference type="Proteomes" id="UP000231069">
    <property type="component" value="Unassembled WGS sequence"/>
</dbReference>
<keyword evidence="2" id="KW-1003">Cell membrane</keyword>
<dbReference type="PANTHER" id="PTHR33908">
    <property type="entry name" value="MANNOSYLTRANSFERASE YKCB-RELATED"/>
    <property type="match status" value="1"/>
</dbReference>
<evidence type="ECO:0000256" key="4">
    <source>
        <dbReference type="ARBA" id="ARBA00022679"/>
    </source>
</evidence>
<evidence type="ECO:0000256" key="7">
    <source>
        <dbReference type="ARBA" id="ARBA00023136"/>
    </source>
</evidence>
<dbReference type="Pfam" id="PF02366">
    <property type="entry name" value="PMT"/>
    <property type="match status" value="1"/>
</dbReference>
<evidence type="ECO:0000256" key="3">
    <source>
        <dbReference type="ARBA" id="ARBA00022676"/>
    </source>
</evidence>
<dbReference type="GO" id="GO:0005886">
    <property type="term" value="C:plasma membrane"/>
    <property type="evidence" value="ECO:0007669"/>
    <property type="project" value="UniProtKB-SubCell"/>
</dbReference>
<keyword evidence="4" id="KW-0808">Transferase</keyword>
<sequence>MKKISNLLMNKKILLILILLLSFVLRFYKLGENPPSLSWDEASLGYNAYSISTSGQDEHGELFPLARFIAFGDYKPPGYIYADSISVKIFNLSEWSIRLPSAIAGLLMVVFTYLLVLELFQSKNLSLLSAFIMAISPWSLQFSRAAYESNLAALFNLIAIYLFFLSLRRGSLYLLSTIFFIFSFYTFNANRIIAPLMLFSLSIVYIKTLFKNKLWLIVSIIISSLLLLPSFSYLKSKESKLRFQEVSIFNNLNVIETANDWIAKDGNTSFSKIIHNRRILYLFDFLKHYSDNFSGRFLFTHGDVNPRLSIQEMGELYIWDLPFLVIGLYLLYKHKEKGLLPIMIWMLIVPIPAGTARETPHALRILSILPTYQMIIAYGLYRIILFLRQKSNAKFFYSLLLVTCLALVLNFYYYLHNYYVHYPVSWSGEWQYGYKEMVSYVSDVEGNYDSIFITDSLGRPYIYFALYNKYPVNKFLQERKASRDWFGFWNVSSLGKIQFGLDDLSNAEGRVLLVTTPGNLPGSYHLLTNIKNLSGDEVFLIAER</sequence>
<evidence type="ECO:0000256" key="5">
    <source>
        <dbReference type="ARBA" id="ARBA00022692"/>
    </source>
</evidence>
<evidence type="ECO:0000256" key="6">
    <source>
        <dbReference type="ARBA" id="ARBA00022989"/>
    </source>
</evidence>
<accession>A0A2M7RRV7</accession>
<reference evidence="11" key="1">
    <citation type="submission" date="2017-09" db="EMBL/GenBank/DDBJ databases">
        <title>Depth-based differentiation of microbial function through sediment-hosted aquifers and enrichment of novel symbionts in the deep terrestrial subsurface.</title>
        <authorList>
            <person name="Probst A.J."/>
            <person name="Ladd B."/>
            <person name="Jarett J.K."/>
            <person name="Geller-Mcgrath D.E."/>
            <person name="Sieber C.M.K."/>
            <person name="Emerson J.B."/>
            <person name="Anantharaman K."/>
            <person name="Thomas B.C."/>
            <person name="Malmstrom R."/>
            <person name="Stieglmeier M."/>
            <person name="Klingl A."/>
            <person name="Woyke T."/>
            <person name="Ryan C.M."/>
            <person name="Banfield J.F."/>
        </authorList>
    </citation>
    <scope>NUCLEOTIDE SEQUENCE [LARGE SCALE GENOMIC DNA]</scope>
</reference>
<feature type="transmembrane region" description="Helical" evidence="8">
    <location>
        <begin position="215"/>
        <end position="234"/>
    </location>
</feature>
<dbReference type="GO" id="GO:0010041">
    <property type="term" value="P:response to iron(III) ion"/>
    <property type="evidence" value="ECO:0007669"/>
    <property type="project" value="TreeGrafter"/>
</dbReference>